<dbReference type="OrthoDB" id="4983at2759"/>
<gene>
    <name evidence="7" type="primary">bola1</name>
</gene>
<dbReference type="GO" id="GO:1990229">
    <property type="term" value="C:iron-sulfur cluster assembly complex"/>
    <property type="evidence" value="ECO:0007669"/>
    <property type="project" value="UniProtKB-ARBA"/>
</dbReference>
<comment type="subunit">
    <text evidence="3">Interacts with GLRX5.</text>
</comment>
<reference evidence="7" key="1">
    <citation type="submission" date="2025-08" db="UniProtKB">
        <authorList>
            <consortium name="Ensembl"/>
        </authorList>
    </citation>
    <scope>IDENTIFICATION</scope>
</reference>
<dbReference type="GeneID" id="107728461"/>
<keyword evidence="8" id="KW-1185">Reference proteome</keyword>
<evidence type="ECO:0000313" key="7">
    <source>
        <dbReference type="Ensembl" id="ENSSRHP00000037015.1"/>
    </source>
</evidence>
<name>A0A673IH50_9TELE</name>
<dbReference type="AlphaFoldDB" id="A0A673IH50"/>
<comment type="similarity">
    <text evidence="1 5">Belongs to the BolA/IbaG family.</text>
</comment>
<accession>A0A673IH50</accession>
<evidence type="ECO:0000313" key="8">
    <source>
        <dbReference type="Proteomes" id="UP000472270"/>
    </source>
</evidence>
<dbReference type="RefSeq" id="XP_016394109.1">
    <property type="nucleotide sequence ID" value="XM_016538623.1"/>
</dbReference>
<dbReference type="Gene3D" id="3.30.300.90">
    <property type="entry name" value="BolA-like"/>
    <property type="match status" value="1"/>
</dbReference>
<organism evidence="7 8">
    <name type="scientific">Sinocyclocheilus rhinocerous</name>
    <dbReference type="NCBI Taxonomy" id="307959"/>
    <lineage>
        <taxon>Eukaryota</taxon>
        <taxon>Metazoa</taxon>
        <taxon>Chordata</taxon>
        <taxon>Craniata</taxon>
        <taxon>Vertebrata</taxon>
        <taxon>Euteleostomi</taxon>
        <taxon>Actinopterygii</taxon>
        <taxon>Neopterygii</taxon>
        <taxon>Teleostei</taxon>
        <taxon>Ostariophysi</taxon>
        <taxon>Cypriniformes</taxon>
        <taxon>Cyprinidae</taxon>
        <taxon>Cyprininae</taxon>
        <taxon>Sinocyclocheilus</taxon>
    </lineage>
</organism>
<evidence type="ECO:0000256" key="6">
    <source>
        <dbReference type="SAM" id="MobiDB-lite"/>
    </source>
</evidence>
<dbReference type="FunFam" id="3.30.300.90:FF:000001">
    <property type="entry name" value="Transcriptional regulator BolA"/>
    <property type="match status" value="1"/>
</dbReference>
<dbReference type="GO" id="GO:0005739">
    <property type="term" value="C:mitochondrion"/>
    <property type="evidence" value="ECO:0007669"/>
    <property type="project" value="TreeGrafter"/>
</dbReference>
<sequence length="168" mass="18927">MNRFLWIIQKQHSGNESWSRLRLMLSSALRCLRPSTCTLALTRQLTHHRLHMGPVETTIQTKLAQALKPEHLEVMNESHMHAVPAGSESHFRVLVVSPQFEGLSLLQRHRLVNETLREELSSCVHALAIQAKTPQQWSSNPSLAKSPPCMGGSKHDNTMAEKLKAGRD</sequence>
<evidence type="ECO:0000256" key="1">
    <source>
        <dbReference type="ARBA" id="ARBA00005578"/>
    </source>
</evidence>
<protein>
    <recommendedName>
        <fullName evidence="4">BolA-like protein 1</fullName>
    </recommendedName>
</protein>
<dbReference type="PANTHER" id="PTHR46229:SF2">
    <property type="entry name" value="BOLA-LIKE PROTEIN 1"/>
    <property type="match status" value="1"/>
</dbReference>
<evidence type="ECO:0000256" key="4">
    <source>
        <dbReference type="ARBA" id="ARBA00068230"/>
    </source>
</evidence>
<feature type="region of interest" description="Disordered" evidence="6">
    <location>
        <begin position="134"/>
        <end position="168"/>
    </location>
</feature>
<reference evidence="7" key="2">
    <citation type="submission" date="2025-09" db="UniProtKB">
        <authorList>
            <consortium name="Ensembl"/>
        </authorList>
    </citation>
    <scope>IDENTIFICATION</scope>
</reference>
<feature type="compositionally biased region" description="Basic and acidic residues" evidence="6">
    <location>
        <begin position="153"/>
        <end position="168"/>
    </location>
</feature>
<dbReference type="Proteomes" id="UP000472270">
    <property type="component" value="Unassembled WGS sequence"/>
</dbReference>
<dbReference type="InterPro" id="IPR050961">
    <property type="entry name" value="BolA/IbaG_stress_morph_reg"/>
</dbReference>
<dbReference type="PANTHER" id="PTHR46229">
    <property type="entry name" value="BOLA TRANSCRIPTION REGULATOR"/>
    <property type="match status" value="1"/>
</dbReference>
<evidence type="ECO:0000256" key="5">
    <source>
        <dbReference type="RuleBase" id="RU003860"/>
    </source>
</evidence>
<dbReference type="SUPFAM" id="SSF82657">
    <property type="entry name" value="BolA-like"/>
    <property type="match status" value="1"/>
</dbReference>
<dbReference type="CTD" id="51027"/>
<dbReference type="InterPro" id="IPR002634">
    <property type="entry name" value="BolA"/>
</dbReference>
<feature type="compositionally biased region" description="Polar residues" evidence="6">
    <location>
        <begin position="134"/>
        <end position="143"/>
    </location>
</feature>
<dbReference type="InterPro" id="IPR036065">
    <property type="entry name" value="BolA-like_sf"/>
</dbReference>
<comment type="function">
    <text evidence="2">Acts as a mitochondrial iron-sulfur (Fe-S) cluster assembly factor that facilitates (Fe-S) cluster insertion into a subset of mitochondrial proteins. Probably acts together with the monothiol glutaredoxin GLRX5. May protect cells against oxidative stress.</text>
</comment>
<evidence type="ECO:0000256" key="3">
    <source>
        <dbReference type="ARBA" id="ARBA00064144"/>
    </source>
</evidence>
<proteinExistence type="inferred from homology"/>
<dbReference type="KEGG" id="srx:107728461"/>
<evidence type="ECO:0000256" key="2">
    <source>
        <dbReference type="ARBA" id="ARBA00053549"/>
    </source>
</evidence>
<dbReference type="Pfam" id="PF01722">
    <property type="entry name" value="BolA"/>
    <property type="match status" value="1"/>
</dbReference>
<dbReference type="Ensembl" id="ENSSRHT00000038086.1">
    <property type="protein sequence ID" value="ENSSRHP00000037015.1"/>
    <property type="gene ID" value="ENSSRHG00000018951.1"/>
</dbReference>